<feature type="transmembrane region" description="Helical" evidence="10">
    <location>
        <begin position="57"/>
        <end position="78"/>
    </location>
</feature>
<dbReference type="GO" id="GO:0055085">
    <property type="term" value="P:transmembrane transport"/>
    <property type="evidence" value="ECO:0007669"/>
    <property type="project" value="InterPro"/>
</dbReference>
<accession>A0A410QGU6</accession>
<evidence type="ECO:0000313" key="12">
    <source>
        <dbReference type="EMBL" id="QAT63064.1"/>
    </source>
</evidence>
<keyword evidence="13" id="KW-1185">Reference proteome</keyword>
<feature type="transmembrane region" description="Helical" evidence="10">
    <location>
        <begin position="269"/>
        <end position="294"/>
    </location>
</feature>
<dbReference type="KEGG" id="spoa:EQM13_16570"/>
<evidence type="ECO:0000256" key="2">
    <source>
        <dbReference type="ARBA" id="ARBA00022448"/>
    </source>
</evidence>
<evidence type="ECO:0000256" key="10">
    <source>
        <dbReference type="RuleBase" id="RU363032"/>
    </source>
</evidence>
<dbReference type="AlphaFoldDB" id="A0A410QGU6"/>
<feature type="transmembrane region" description="Helical" evidence="10">
    <location>
        <begin position="151"/>
        <end position="176"/>
    </location>
</feature>
<feature type="transmembrane region" description="Helical" evidence="10">
    <location>
        <begin position="188"/>
        <end position="208"/>
    </location>
</feature>
<evidence type="ECO:0000313" key="13">
    <source>
        <dbReference type="Proteomes" id="UP000287969"/>
    </source>
</evidence>
<dbReference type="GO" id="GO:0015031">
    <property type="term" value="P:protein transport"/>
    <property type="evidence" value="ECO:0007669"/>
    <property type="project" value="UniProtKB-KW"/>
</dbReference>
<evidence type="ECO:0000259" key="11">
    <source>
        <dbReference type="PROSITE" id="PS50928"/>
    </source>
</evidence>
<keyword evidence="2 10" id="KW-0813">Transport</keyword>
<keyword evidence="3" id="KW-1003">Cell membrane</keyword>
<sequence>MDELIDKKDENKNLYSEIPSSYFTPLDETYHFDNERIAAPSLSFYQDGWRRLRKNKAAVVSMVILLLIISIEIVSIWYTPHDPNLQNVPHANLPPRIPHVNINGFNGKAKISGEWVDKYELAHVPHDVNYYFGTDAFGRDLLSRVLAGTRISLLIALAAAFFDLLIGITYGLVSGWKGDSVDIIMQRILEIISGIPTLVVVILMLLFIRPGVTSIIVAMGLTGWITMARVVRAETLKLKDQEFVLAARTLGESYLNIAVSHILPNLSGIIIVQTMFTIPSAIFFEAFLSFIGVGMRAPNASLGTLLNEGYKTFRFLPHLMWFPAAAICIIMITFNLLADGLRDAFDPRMKD</sequence>
<feature type="transmembrane region" description="Helical" evidence="10">
    <location>
        <begin position="315"/>
        <end position="338"/>
    </location>
</feature>
<keyword evidence="7 10" id="KW-1133">Transmembrane helix</keyword>
<keyword evidence="8 10" id="KW-0472">Membrane</keyword>
<feature type="domain" description="ABC transmembrane type-1" evidence="11">
    <location>
        <begin position="149"/>
        <end position="338"/>
    </location>
</feature>
<evidence type="ECO:0000256" key="4">
    <source>
        <dbReference type="ARBA" id="ARBA00022692"/>
    </source>
</evidence>
<dbReference type="GO" id="GO:0005886">
    <property type="term" value="C:plasma membrane"/>
    <property type="evidence" value="ECO:0007669"/>
    <property type="project" value="UniProtKB-SubCell"/>
</dbReference>
<proteinExistence type="inferred from homology"/>
<dbReference type="PANTHER" id="PTHR43386">
    <property type="entry name" value="OLIGOPEPTIDE TRANSPORT SYSTEM PERMEASE PROTEIN APPC"/>
    <property type="match status" value="1"/>
</dbReference>
<dbReference type="InterPro" id="IPR000515">
    <property type="entry name" value="MetI-like"/>
</dbReference>
<dbReference type="Proteomes" id="UP000287969">
    <property type="component" value="Chromosome"/>
</dbReference>
<dbReference type="Gene3D" id="1.10.3720.10">
    <property type="entry name" value="MetI-like"/>
    <property type="match status" value="1"/>
</dbReference>
<keyword evidence="6" id="KW-0653">Protein transport</keyword>
<dbReference type="InterPro" id="IPR050366">
    <property type="entry name" value="BP-dependent_transpt_permease"/>
</dbReference>
<keyword evidence="4 10" id="KW-0812">Transmembrane</keyword>
<protein>
    <submittedName>
        <fullName evidence="12">ABC transporter permease</fullName>
    </submittedName>
</protein>
<feature type="transmembrane region" description="Helical" evidence="10">
    <location>
        <begin position="214"/>
        <end position="231"/>
    </location>
</feature>
<evidence type="ECO:0000256" key="9">
    <source>
        <dbReference type="ARBA" id="ARBA00024202"/>
    </source>
</evidence>
<dbReference type="InterPro" id="IPR035906">
    <property type="entry name" value="MetI-like_sf"/>
</dbReference>
<dbReference type="InterPro" id="IPR025966">
    <property type="entry name" value="OppC_N"/>
</dbReference>
<name>A0A410QGU6_9FIRM</name>
<dbReference type="PANTHER" id="PTHR43386:SF24">
    <property type="entry name" value="OLIGOPEPTIDE TRANSPORT SYSTEM PERMEASE PROTEIN AMID"/>
    <property type="match status" value="1"/>
</dbReference>
<dbReference type="RefSeq" id="WP_128753282.1">
    <property type="nucleotide sequence ID" value="NZ_CP035282.1"/>
</dbReference>
<dbReference type="GO" id="GO:0015833">
    <property type="term" value="P:peptide transport"/>
    <property type="evidence" value="ECO:0007669"/>
    <property type="project" value="UniProtKB-KW"/>
</dbReference>
<comment type="similarity">
    <text evidence="9">Belongs to the binding-protein-dependent transport system permease family. OppBC subfamily.</text>
</comment>
<gene>
    <name evidence="12" type="ORF">EQM13_16570</name>
</gene>
<comment type="subcellular location">
    <subcellularLocation>
        <location evidence="1 10">Cell membrane</location>
        <topology evidence="1 10">Multi-pass membrane protein</topology>
    </subcellularLocation>
</comment>
<evidence type="ECO:0000256" key="7">
    <source>
        <dbReference type="ARBA" id="ARBA00022989"/>
    </source>
</evidence>
<dbReference type="Pfam" id="PF12911">
    <property type="entry name" value="OppC_N"/>
    <property type="match status" value="1"/>
</dbReference>
<evidence type="ECO:0000256" key="5">
    <source>
        <dbReference type="ARBA" id="ARBA00022856"/>
    </source>
</evidence>
<evidence type="ECO:0000256" key="8">
    <source>
        <dbReference type="ARBA" id="ARBA00023136"/>
    </source>
</evidence>
<dbReference type="PROSITE" id="PS50928">
    <property type="entry name" value="ABC_TM1"/>
    <property type="match status" value="1"/>
</dbReference>
<dbReference type="EMBL" id="CP035282">
    <property type="protein sequence ID" value="QAT63064.1"/>
    <property type="molecule type" value="Genomic_DNA"/>
</dbReference>
<evidence type="ECO:0000256" key="6">
    <source>
        <dbReference type="ARBA" id="ARBA00022927"/>
    </source>
</evidence>
<evidence type="ECO:0000256" key="1">
    <source>
        <dbReference type="ARBA" id="ARBA00004651"/>
    </source>
</evidence>
<organism evidence="12 13">
    <name type="scientific">Acidilutibacter cellobiosedens</name>
    <dbReference type="NCBI Taxonomy" id="2507161"/>
    <lineage>
        <taxon>Bacteria</taxon>
        <taxon>Bacillati</taxon>
        <taxon>Bacillota</taxon>
        <taxon>Tissierellia</taxon>
        <taxon>Tissierellales</taxon>
        <taxon>Acidilutibacteraceae</taxon>
        <taxon>Acidilutibacter</taxon>
    </lineage>
</organism>
<dbReference type="SUPFAM" id="SSF161098">
    <property type="entry name" value="MetI-like"/>
    <property type="match status" value="1"/>
</dbReference>
<dbReference type="Pfam" id="PF00528">
    <property type="entry name" value="BPD_transp_1"/>
    <property type="match status" value="1"/>
</dbReference>
<dbReference type="OrthoDB" id="9783218at2"/>
<reference evidence="13" key="1">
    <citation type="submission" date="2019-01" db="EMBL/GenBank/DDBJ databases">
        <title>Draft genomes of a novel of Sporanaerobacter strains.</title>
        <authorList>
            <person name="Ma S."/>
        </authorList>
    </citation>
    <scope>NUCLEOTIDE SEQUENCE [LARGE SCALE GENOMIC DNA]</scope>
    <source>
        <strain evidence="13">NJN-17</strain>
    </source>
</reference>
<evidence type="ECO:0000256" key="3">
    <source>
        <dbReference type="ARBA" id="ARBA00022475"/>
    </source>
</evidence>
<keyword evidence="5" id="KW-0571">Peptide transport</keyword>
<dbReference type="CDD" id="cd06261">
    <property type="entry name" value="TM_PBP2"/>
    <property type="match status" value="1"/>
</dbReference>